<dbReference type="EMBL" id="SSTE01002208">
    <property type="protein sequence ID" value="KAA0063863.1"/>
    <property type="molecule type" value="Genomic_DNA"/>
</dbReference>
<proteinExistence type="predicted"/>
<accession>A0A5A7V6Y1</accession>
<name>A0A5A7V6Y1_CUCMM</name>
<dbReference type="Proteomes" id="UP000321393">
    <property type="component" value="Unassembled WGS sequence"/>
</dbReference>
<protein>
    <submittedName>
        <fullName evidence="1">F21D18.14</fullName>
    </submittedName>
</protein>
<evidence type="ECO:0000313" key="1">
    <source>
        <dbReference type="EMBL" id="KAA0063863.1"/>
    </source>
</evidence>
<reference evidence="1 2" key="1">
    <citation type="submission" date="2019-08" db="EMBL/GenBank/DDBJ databases">
        <title>Draft genome sequences of two oriental melons (Cucumis melo L. var makuwa).</title>
        <authorList>
            <person name="Kwon S.-Y."/>
        </authorList>
    </citation>
    <scope>NUCLEOTIDE SEQUENCE [LARGE SCALE GENOMIC DNA]</scope>
    <source>
        <strain evidence="2">cv. SW 3</strain>
        <tissue evidence="1">Leaf</tissue>
    </source>
</reference>
<sequence length="226" mass="25135">MPLVTVTLTTALFTHSRTLSISNESTPRPTNLKQEVGLLKPKVALLYRRMVLVCLRYPHLPAAIPLHQSAIIGSPLIGISDRSPHWLLILSQIPPRGSNSGCILSPPFDPRLHRRSVDWPLADIYITTWPHLVATHLFYCLPGMLWSVDGWSRSNDISNLPCRRTVAAEGTASLLLSSALSCHTTKDPLFSLSPLFLWNVLQVSISKDIDEAKEYLKKKGVDINSN</sequence>
<organism evidence="1 2">
    <name type="scientific">Cucumis melo var. makuwa</name>
    <name type="common">Oriental melon</name>
    <dbReference type="NCBI Taxonomy" id="1194695"/>
    <lineage>
        <taxon>Eukaryota</taxon>
        <taxon>Viridiplantae</taxon>
        <taxon>Streptophyta</taxon>
        <taxon>Embryophyta</taxon>
        <taxon>Tracheophyta</taxon>
        <taxon>Spermatophyta</taxon>
        <taxon>Magnoliopsida</taxon>
        <taxon>eudicotyledons</taxon>
        <taxon>Gunneridae</taxon>
        <taxon>Pentapetalae</taxon>
        <taxon>rosids</taxon>
        <taxon>fabids</taxon>
        <taxon>Cucurbitales</taxon>
        <taxon>Cucurbitaceae</taxon>
        <taxon>Benincaseae</taxon>
        <taxon>Cucumis</taxon>
    </lineage>
</organism>
<evidence type="ECO:0000313" key="2">
    <source>
        <dbReference type="Proteomes" id="UP000321393"/>
    </source>
</evidence>
<gene>
    <name evidence="1" type="ORF">E6C27_scaffold855G00010</name>
</gene>
<dbReference type="OrthoDB" id="2014333at2759"/>
<dbReference type="AlphaFoldDB" id="A0A5A7V6Y1"/>
<comment type="caution">
    <text evidence="1">The sequence shown here is derived from an EMBL/GenBank/DDBJ whole genome shotgun (WGS) entry which is preliminary data.</text>
</comment>